<dbReference type="AlphaFoldDB" id="A0A8R1HX12"/>
<reference evidence="1" key="2">
    <citation type="submission" date="2022-06" db="UniProtKB">
        <authorList>
            <consortium name="EnsemblMetazoa"/>
        </authorList>
    </citation>
    <scope>IDENTIFICATION</scope>
    <source>
        <strain evidence="1">DF5081</strain>
    </source>
</reference>
<dbReference type="Proteomes" id="UP000005237">
    <property type="component" value="Unassembled WGS sequence"/>
</dbReference>
<proteinExistence type="predicted"/>
<accession>A0A8R1HX12</accession>
<protein>
    <submittedName>
        <fullName evidence="1">Uncharacterized protein</fullName>
    </submittedName>
</protein>
<organism evidence="1 2">
    <name type="scientific">Caenorhabditis japonica</name>
    <dbReference type="NCBI Taxonomy" id="281687"/>
    <lineage>
        <taxon>Eukaryota</taxon>
        <taxon>Metazoa</taxon>
        <taxon>Ecdysozoa</taxon>
        <taxon>Nematoda</taxon>
        <taxon>Chromadorea</taxon>
        <taxon>Rhabditida</taxon>
        <taxon>Rhabditina</taxon>
        <taxon>Rhabditomorpha</taxon>
        <taxon>Rhabditoidea</taxon>
        <taxon>Rhabditidae</taxon>
        <taxon>Peloderinae</taxon>
        <taxon>Caenorhabditis</taxon>
    </lineage>
</organism>
<evidence type="ECO:0000313" key="2">
    <source>
        <dbReference type="Proteomes" id="UP000005237"/>
    </source>
</evidence>
<dbReference type="EnsemblMetazoa" id="CJA13424b.1">
    <property type="protein sequence ID" value="CJA13424b.1"/>
    <property type="gene ID" value="WBGene00132628"/>
</dbReference>
<keyword evidence="2" id="KW-1185">Reference proteome</keyword>
<reference evidence="2" key="1">
    <citation type="submission" date="2010-08" db="EMBL/GenBank/DDBJ databases">
        <authorList>
            <consortium name="Caenorhabditis japonica Sequencing Consortium"/>
            <person name="Wilson R.K."/>
        </authorList>
    </citation>
    <scope>NUCLEOTIDE SEQUENCE [LARGE SCALE GENOMIC DNA]</scope>
    <source>
        <strain evidence="2">DF5081</strain>
    </source>
</reference>
<evidence type="ECO:0000313" key="1">
    <source>
        <dbReference type="EnsemblMetazoa" id="CJA13424b.1"/>
    </source>
</evidence>
<sequence>MGLDTIGKSISNPFLDSQYYDDEGSDVMTNYAYTRSEMCAYGLFELENSPKFADKFFHPHDPLFIYQSGQICPVTFNNSCGKFHCHVRDRSLTVVYNNDFIETFRIARDTSTWQRVWQTRLSTRYGSPCPLRYRFDTVPGHACLLDAPLIGDPLKLLYDTSKFHTPIAQDAKSLLWRDQPEWFAAYETIRENEPVITRCHLIDDDLLALTVSYSDCIIRKKRAMGGVSQILTTQRQYAKTERGFMILCTNSNLIT</sequence>
<name>A0A8R1HX12_CAEJA</name>